<feature type="region of interest" description="Disordered" evidence="8">
    <location>
        <begin position="304"/>
        <end position="340"/>
    </location>
</feature>
<accession>M5UAA2</accession>
<evidence type="ECO:0000256" key="8">
    <source>
        <dbReference type="SAM" id="MobiDB-lite"/>
    </source>
</evidence>
<evidence type="ECO:0000256" key="2">
    <source>
        <dbReference type="ARBA" id="ARBA00007362"/>
    </source>
</evidence>
<evidence type="ECO:0000313" key="12">
    <source>
        <dbReference type="Proteomes" id="UP000011885"/>
    </source>
</evidence>
<name>M5UAA2_9BACT</name>
<sequence length="340" mass="37043">MSANQLGNESTSVNRVGLVCAIAAHVMWGLFPIYWRQIEGADSMELASHRIVWSFVTLAIILPVCLRMGWWGGWRAISASLRDKRVWTLYSVAAVMIGINWAAFLWAVNHGRVLEASLGYYINPLFNVLLGVVFLGERLGRWQWIAVAMAAIGVGVMAVGSGGIPWVSLAMATSFSIYGLVKKKVSLPVLVGLMLEVSILFLPAAIYLGLRVQNGVSALQFGSPMVTTMLLMAGFITISPLALFAVAVRRVDLSLIGILQYVGPTLQFLVGAVMYSEPLDQNRITGFVFVWAALVIFVTATSHASRKNKDASRKNKEVSPGQDDASEPNRRQAEPAIEST</sequence>
<feature type="transmembrane region" description="Helical" evidence="9">
    <location>
        <begin position="164"/>
        <end position="181"/>
    </location>
</feature>
<feature type="transmembrane region" description="Helical" evidence="9">
    <location>
        <begin position="188"/>
        <end position="210"/>
    </location>
</feature>
<evidence type="ECO:0000313" key="11">
    <source>
        <dbReference type="EMBL" id="EMI58219.1"/>
    </source>
</evidence>
<keyword evidence="7 9" id="KW-0472">Membrane</keyword>
<evidence type="ECO:0000256" key="5">
    <source>
        <dbReference type="ARBA" id="ARBA00022692"/>
    </source>
</evidence>
<dbReference type="RefSeq" id="WP_008673758.1">
    <property type="nucleotide sequence ID" value="NZ_ANOH01000032.1"/>
</dbReference>
<keyword evidence="6 9" id="KW-1133">Transmembrane helix</keyword>
<feature type="transmembrane region" description="Helical" evidence="9">
    <location>
        <begin position="230"/>
        <end position="248"/>
    </location>
</feature>
<feature type="transmembrane region" description="Helical" evidence="9">
    <location>
        <begin position="118"/>
        <end position="135"/>
    </location>
</feature>
<evidence type="ECO:0000256" key="4">
    <source>
        <dbReference type="ARBA" id="ARBA00022475"/>
    </source>
</evidence>
<feature type="transmembrane region" description="Helical" evidence="9">
    <location>
        <begin position="86"/>
        <end position="106"/>
    </location>
</feature>
<protein>
    <submittedName>
        <fullName evidence="11">RarD protein</fullName>
    </submittedName>
</protein>
<feature type="compositionally biased region" description="Basic and acidic residues" evidence="8">
    <location>
        <begin position="307"/>
        <end position="317"/>
    </location>
</feature>
<dbReference type="AlphaFoldDB" id="M5UAA2"/>
<evidence type="ECO:0000256" key="7">
    <source>
        <dbReference type="ARBA" id="ARBA00023136"/>
    </source>
</evidence>
<evidence type="ECO:0000256" key="6">
    <source>
        <dbReference type="ARBA" id="ARBA00022989"/>
    </source>
</evidence>
<proteinExistence type="inferred from homology"/>
<keyword evidence="12" id="KW-1185">Reference proteome</keyword>
<dbReference type="PANTHER" id="PTHR22911">
    <property type="entry name" value="ACYL-MALONYL CONDENSING ENZYME-RELATED"/>
    <property type="match status" value="1"/>
</dbReference>
<feature type="transmembrane region" description="Helical" evidence="9">
    <location>
        <begin position="142"/>
        <end position="158"/>
    </location>
</feature>
<dbReference type="SUPFAM" id="SSF103481">
    <property type="entry name" value="Multidrug resistance efflux transporter EmrE"/>
    <property type="match status" value="2"/>
</dbReference>
<dbReference type="InterPro" id="IPR037185">
    <property type="entry name" value="EmrE-like"/>
</dbReference>
<keyword evidence="5 9" id="KW-0812">Transmembrane</keyword>
<feature type="transmembrane region" description="Helical" evidence="9">
    <location>
        <begin position="51"/>
        <end position="74"/>
    </location>
</feature>
<evidence type="ECO:0000256" key="3">
    <source>
        <dbReference type="ARBA" id="ARBA00022448"/>
    </source>
</evidence>
<dbReference type="PATRIC" id="fig|1263870.3.peg.384"/>
<dbReference type="Proteomes" id="UP000011885">
    <property type="component" value="Unassembled WGS sequence"/>
</dbReference>
<gene>
    <name evidence="11" type="ORF">RSSM_00351</name>
</gene>
<evidence type="ECO:0000256" key="1">
    <source>
        <dbReference type="ARBA" id="ARBA00004651"/>
    </source>
</evidence>
<feature type="domain" description="EamA" evidence="10">
    <location>
        <begin position="17"/>
        <end position="157"/>
    </location>
</feature>
<feature type="transmembrane region" description="Helical" evidence="9">
    <location>
        <begin position="12"/>
        <end position="31"/>
    </location>
</feature>
<evidence type="ECO:0000256" key="9">
    <source>
        <dbReference type="SAM" id="Phobius"/>
    </source>
</evidence>
<dbReference type="InterPro" id="IPR004626">
    <property type="entry name" value="RarD"/>
</dbReference>
<dbReference type="EMBL" id="ANOH01000032">
    <property type="protein sequence ID" value="EMI58219.1"/>
    <property type="molecule type" value="Genomic_DNA"/>
</dbReference>
<dbReference type="InterPro" id="IPR000620">
    <property type="entry name" value="EamA_dom"/>
</dbReference>
<comment type="subcellular location">
    <subcellularLocation>
        <location evidence="1">Cell membrane</location>
        <topology evidence="1">Multi-pass membrane protein</topology>
    </subcellularLocation>
</comment>
<reference evidence="11 12" key="1">
    <citation type="journal article" date="2013" name="Mar. Genomics">
        <title>Expression of sulfatases in Rhodopirellula baltica and the diversity of sulfatases in the genus Rhodopirellula.</title>
        <authorList>
            <person name="Wegner C.E."/>
            <person name="Richter-Heitmann T."/>
            <person name="Klindworth A."/>
            <person name="Klockow C."/>
            <person name="Richter M."/>
            <person name="Achstetter T."/>
            <person name="Glockner F.O."/>
            <person name="Harder J."/>
        </authorList>
    </citation>
    <scope>NUCLEOTIDE SEQUENCE [LARGE SCALE GENOMIC DNA]</scope>
    <source>
        <strain evidence="11 12">SM41</strain>
    </source>
</reference>
<comment type="similarity">
    <text evidence="2">Belongs to the EamA transporter family.</text>
</comment>
<dbReference type="Pfam" id="PF00892">
    <property type="entry name" value="EamA"/>
    <property type="match status" value="1"/>
</dbReference>
<organism evidence="11 12">
    <name type="scientific">Rhodopirellula sallentina SM41</name>
    <dbReference type="NCBI Taxonomy" id="1263870"/>
    <lineage>
        <taxon>Bacteria</taxon>
        <taxon>Pseudomonadati</taxon>
        <taxon>Planctomycetota</taxon>
        <taxon>Planctomycetia</taxon>
        <taxon>Pirellulales</taxon>
        <taxon>Pirellulaceae</taxon>
        <taxon>Rhodopirellula</taxon>
    </lineage>
</organism>
<evidence type="ECO:0000259" key="10">
    <source>
        <dbReference type="Pfam" id="PF00892"/>
    </source>
</evidence>
<feature type="transmembrane region" description="Helical" evidence="9">
    <location>
        <begin position="287"/>
        <end position="305"/>
    </location>
</feature>
<dbReference type="GO" id="GO:0005886">
    <property type="term" value="C:plasma membrane"/>
    <property type="evidence" value="ECO:0007669"/>
    <property type="project" value="UniProtKB-SubCell"/>
</dbReference>
<keyword evidence="4" id="KW-1003">Cell membrane</keyword>
<keyword evidence="3" id="KW-0813">Transport</keyword>
<comment type="caution">
    <text evidence="11">The sequence shown here is derived from an EMBL/GenBank/DDBJ whole genome shotgun (WGS) entry which is preliminary data.</text>
</comment>
<feature type="transmembrane region" description="Helical" evidence="9">
    <location>
        <begin position="255"/>
        <end position="275"/>
    </location>
</feature>
<dbReference type="NCBIfam" id="TIGR00688">
    <property type="entry name" value="rarD"/>
    <property type="match status" value="1"/>
</dbReference>
<dbReference type="PANTHER" id="PTHR22911:SF137">
    <property type="entry name" value="SOLUTE CARRIER FAMILY 35 MEMBER G2-RELATED"/>
    <property type="match status" value="1"/>
</dbReference>